<proteinExistence type="predicted"/>
<accession>A0AAD7PRB9</accession>
<reference evidence="2" key="1">
    <citation type="journal article" date="2023" name="Science">
        <title>Elucidation of the pathway for biosynthesis of saponin adjuvants from the soapbark tree.</title>
        <authorList>
            <person name="Reed J."/>
            <person name="Orme A."/>
            <person name="El-Demerdash A."/>
            <person name="Owen C."/>
            <person name="Martin L.B.B."/>
            <person name="Misra R.C."/>
            <person name="Kikuchi S."/>
            <person name="Rejzek M."/>
            <person name="Martin A.C."/>
            <person name="Harkess A."/>
            <person name="Leebens-Mack J."/>
            <person name="Louveau T."/>
            <person name="Stephenson M.J."/>
            <person name="Osbourn A."/>
        </authorList>
    </citation>
    <scope>NUCLEOTIDE SEQUENCE</scope>
    <source>
        <strain evidence="2">S10</strain>
    </source>
</reference>
<protein>
    <submittedName>
        <fullName evidence="2">Transmembrane protein</fullName>
    </submittedName>
</protein>
<name>A0AAD7PRB9_QUISA</name>
<feature type="transmembrane region" description="Helical" evidence="1">
    <location>
        <begin position="51"/>
        <end position="73"/>
    </location>
</feature>
<sequence>MRQQQDMKMSLTLLAPRLSTKPAMIPASANSQQQDELQFSDDKHYAKHGEIMLLVLVIAFSLFIFLIVTIPCLRRGRDLESGGYGDTSSDMKSPSRLSAAPRIDVATGEVSLEGKTEELCFEFSNRCGERNHRT</sequence>
<keyword evidence="1" id="KW-1133">Transmembrane helix</keyword>
<organism evidence="2 3">
    <name type="scientific">Quillaja saponaria</name>
    <name type="common">Soap bark tree</name>
    <dbReference type="NCBI Taxonomy" id="32244"/>
    <lineage>
        <taxon>Eukaryota</taxon>
        <taxon>Viridiplantae</taxon>
        <taxon>Streptophyta</taxon>
        <taxon>Embryophyta</taxon>
        <taxon>Tracheophyta</taxon>
        <taxon>Spermatophyta</taxon>
        <taxon>Magnoliopsida</taxon>
        <taxon>eudicotyledons</taxon>
        <taxon>Gunneridae</taxon>
        <taxon>Pentapetalae</taxon>
        <taxon>rosids</taxon>
        <taxon>fabids</taxon>
        <taxon>Fabales</taxon>
        <taxon>Quillajaceae</taxon>
        <taxon>Quillaja</taxon>
    </lineage>
</organism>
<keyword evidence="1" id="KW-0472">Membrane</keyword>
<gene>
    <name evidence="2" type="ORF">O6P43_014077</name>
</gene>
<keyword evidence="1 2" id="KW-0812">Transmembrane</keyword>
<evidence type="ECO:0000256" key="1">
    <source>
        <dbReference type="SAM" id="Phobius"/>
    </source>
</evidence>
<dbReference type="EMBL" id="JARAOO010000006">
    <property type="protein sequence ID" value="KAJ7964229.1"/>
    <property type="molecule type" value="Genomic_DNA"/>
</dbReference>
<evidence type="ECO:0000313" key="2">
    <source>
        <dbReference type="EMBL" id="KAJ7964229.1"/>
    </source>
</evidence>
<comment type="caution">
    <text evidence="2">The sequence shown here is derived from an EMBL/GenBank/DDBJ whole genome shotgun (WGS) entry which is preliminary data.</text>
</comment>
<dbReference type="KEGG" id="qsa:O6P43_014077"/>
<keyword evidence="3" id="KW-1185">Reference proteome</keyword>
<dbReference type="Proteomes" id="UP001163823">
    <property type="component" value="Chromosome 6"/>
</dbReference>
<evidence type="ECO:0000313" key="3">
    <source>
        <dbReference type="Proteomes" id="UP001163823"/>
    </source>
</evidence>
<dbReference type="AlphaFoldDB" id="A0AAD7PRB9"/>